<comment type="subcellular location">
    <subcellularLocation>
        <location evidence="3">Membrane</location>
        <topology evidence="3">Multi-pass membrane protein</topology>
    </subcellularLocation>
</comment>
<protein>
    <recommendedName>
        <fullName evidence="4">adenylate cyclase</fullName>
        <ecNumber evidence="4">4.6.1.1</ecNumber>
    </recommendedName>
</protein>
<feature type="compositionally biased region" description="Low complexity" evidence="15">
    <location>
        <begin position="118"/>
        <end position="133"/>
    </location>
</feature>
<feature type="compositionally biased region" description="Basic residues" evidence="15">
    <location>
        <begin position="134"/>
        <end position="143"/>
    </location>
</feature>
<evidence type="ECO:0000256" key="16">
    <source>
        <dbReference type="SAM" id="Phobius"/>
    </source>
</evidence>
<dbReference type="GO" id="GO:0007189">
    <property type="term" value="P:adenylate cyclase-activating G protein-coupled receptor signaling pathway"/>
    <property type="evidence" value="ECO:0007669"/>
    <property type="project" value="TreeGrafter"/>
</dbReference>
<dbReference type="InterPro" id="IPR032628">
    <property type="entry name" value="AC_N"/>
</dbReference>
<name>A0A834RD64_SARSC</name>
<dbReference type="PANTHER" id="PTHR45627:SF1">
    <property type="entry name" value="ADENYLATE CYCLASE TYPE 8"/>
    <property type="match status" value="1"/>
</dbReference>
<reference evidence="19" key="3">
    <citation type="submission" date="2022-06" db="UniProtKB">
        <authorList>
            <consortium name="EnsemblMetazoa"/>
        </authorList>
    </citation>
    <scope>IDENTIFICATION</scope>
</reference>
<evidence type="ECO:0000256" key="13">
    <source>
        <dbReference type="ARBA" id="ARBA00023239"/>
    </source>
</evidence>
<keyword evidence="8" id="KW-0067">ATP-binding</keyword>
<evidence type="ECO:0000256" key="6">
    <source>
        <dbReference type="ARBA" id="ARBA00022723"/>
    </source>
</evidence>
<feature type="region of interest" description="Disordered" evidence="15">
    <location>
        <begin position="940"/>
        <end position="967"/>
    </location>
</feature>
<keyword evidence="10 16" id="KW-1133">Transmembrane helix</keyword>
<dbReference type="GO" id="GO:0035556">
    <property type="term" value="P:intracellular signal transduction"/>
    <property type="evidence" value="ECO:0007669"/>
    <property type="project" value="InterPro"/>
</dbReference>
<evidence type="ECO:0000256" key="15">
    <source>
        <dbReference type="SAM" id="MobiDB-lite"/>
    </source>
</evidence>
<comment type="similarity">
    <text evidence="14">Belongs to the adenylyl cyclase class-4/guanylyl cyclase family.</text>
</comment>
<feature type="compositionally biased region" description="Basic and acidic residues" evidence="15">
    <location>
        <begin position="189"/>
        <end position="208"/>
    </location>
</feature>
<dbReference type="Pfam" id="PF16214">
    <property type="entry name" value="AC_N"/>
    <property type="match status" value="1"/>
</dbReference>
<keyword evidence="7" id="KW-0547">Nucleotide-binding</keyword>
<evidence type="ECO:0000256" key="1">
    <source>
        <dbReference type="ARBA" id="ARBA00001593"/>
    </source>
</evidence>
<evidence type="ECO:0000256" key="5">
    <source>
        <dbReference type="ARBA" id="ARBA00022692"/>
    </source>
</evidence>
<feature type="transmembrane region" description="Helical" evidence="16">
    <location>
        <begin position="509"/>
        <end position="530"/>
    </location>
</feature>
<feature type="region of interest" description="Disordered" evidence="15">
    <location>
        <begin position="1635"/>
        <end position="1660"/>
    </location>
</feature>
<dbReference type="SUPFAM" id="SSF55073">
    <property type="entry name" value="Nucleotide cyclase"/>
    <property type="match status" value="1"/>
</dbReference>
<feature type="transmembrane region" description="Helical" evidence="16">
    <location>
        <begin position="570"/>
        <end position="590"/>
    </location>
</feature>
<feature type="transmembrane region" description="Helical" evidence="16">
    <location>
        <begin position="287"/>
        <end position="312"/>
    </location>
</feature>
<dbReference type="EMBL" id="WVUK01000053">
    <property type="protein sequence ID" value="KAF7494477.1"/>
    <property type="molecule type" value="Genomic_DNA"/>
</dbReference>
<keyword evidence="20" id="KW-1185">Reference proteome</keyword>
<accession>A0A834RD64</accession>
<feature type="region of interest" description="Disordered" evidence="15">
    <location>
        <begin position="118"/>
        <end position="167"/>
    </location>
</feature>
<feature type="compositionally biased region" description="Basic and acidic residues" evidence="15">
    <location>
        <begin position="471"/>
        <end position="482"/>
    </location>
</feature>
<dbReference type="GO" id="GO:0005524">
    <property type="term" value="F:ATP binding"/>
    <property type="evidence" value="ECO:0007669"/>
    <property type="project" value="UniProtKB-KW"/>
</dbReference>
<feature type="compositionally biased region" description="Low complexity" evidence="15">
    <location>
        <begin position="1018"/>
        <end position="1029"/>
    </location>
</feature>
<feature type="region of interest" description="Disordered" evidence="15">
    <location>
        <begin position="417"/>
        <end position="499"/>
    </location>
</feature>
<feature type="region of interest" description="Disordered" evidence="15">
    <location>
        <begin position="1134"/>
        <end position="1161"/>
    </location>
</feature>
<evidence type="ECO:0000259" key="17">
    <source>
        <dbReference type="PROSITE" id="PS50125"/>
    </source>
</evidence>
<evidence type="ECO:0000256" key="3">
    <source>
        <dbReference type="ARBA" id="ARBA00004141"/>
    </source>
</evidence>
<dbReference type="FunFam" id="3.30.70.1230:FF:000114">
    <property type="entry name" value="Adenylate cyclase 8 (brain)"/>
    <property type="match status" value="1"/>
</dbReference>
<evidence type="ECO:0000256" key="11">
    <source>
        <dbReference type="ARBA" id="ARBA00022998"/>
    </source>
</evidence>
<feature type="transmembrane region" description="Helical" evidence="16">
    <location>
        <begin position="1532"/>
        <end position="1557"/>
    </location>
</feature>
<gene>
    <name evidence="18" type="primary">SSS_341g</name>
    <name evidence="18" type="ORF">SSS_341</name>
</gene>
<evidence type="ECO:0000313" key="18">
    <source>
        <dbReference type="EMBL" id="KAF7494477.1"/>
    </source>
</evidence>
<feature type="transmembrane region" description="Helical" evidence="16">
    <location>
        <begin position="1754"/>
        <end position="1773"/>
    </location>
</feature>
<feature type="compositionally biased region" description="Basic residues" evidence="15">
    <location>
        <begin position="151"/>
        <end position="165"/>
    </location>
</feature>
<dbReference type="SMART" id="SM00044">
    <property type="entry name" value="CYCc"/>
    <property type="match status" value="1"/>
</dbReference>
<feature type="region of interest" description="Disordered" evidence="15">
    <location>
        <begin position="185"/>
        <end position="209"/>
    </location>
</feature>
<feature type="compositionally biased region" description="Basic residues" evidence="15">
    <location>
        <begin position="461"/>
        <end position="470"/>
    </location>
</feature>
<dbReference type="Gene3D" id="3.30.70.1230">
    <property type="entry name" value="Nucleotide cyclase"/>
    <property type="match status" value="1"/>
</dbReference>
<feature type="transmembrane region" description="Helical" evidence="16">
    <location>
        <begin position="1491"/>
        <end position="1512"/>
    </location>
</feature>
<evidence type="ECO:0000256" key="12">
    <source>
        <dbReference type="ARBA" id="ARBA00023136"/>
    </source>
</evidence>
<comment type="catalytic activity">
    <reaction evidence="1">
        <text>ATP = 3',5'-cyclic AMP + diphosphate</text>
        <dbReference type="Rhea" id="RHEA:15389"/>
        <dbReference type="ChEBI" id="CHEBI:30616"/>
        <dbReference type="ChEBI" id="CHEBI:33019"/>
        <dbReference type="ChEBI" id="CHEBI:58165"/>
        <dbReference type="EC" id="4.6.1.1"/>
    </reaction>
</comment>
<keyword evidence="12 16" id="KW-0472">Membrane</keyword>
<keyword evidence="13 14" id="KW-0456">Lyase</keyword>
<dbReference type="InterPro" id="IPR001054">
    <property type="entry name" value="A/G_cyclase"/>
</dbReference>
<feature type="transmembrane region" description="Helical" evidence="16">
    <location>
        <begin position="49"/>
        <end position="68"/>
    </location>
</feature>
<dbReference type="GO" id="GO:0046872">
    <property type="term" value="F:metal ion binding"/>
    <property type="evidence" value="ECO:0007669"/>
    <property type="project" value="UniProtKB-KW"/>
</dbReference>
<evidence type="ECO:0000256" key="8">
    <source>
        <dbReference type="ARBA" id="ARBA00022840"/>
    </source>
</evidence>
<feature type="compositionally biased region" description="Polar residues" evidence="15">
    <location>
        <begin position="489"/>
        <end position="498"/>
    </location>
</feature>
<dbReference type="EnsemblMetazoa" id="SSS_341s_mrna">
    <property type="protein sequence ID" value="KAF7494477.1"/>
    <property type="gene ID" value="SSS_341"/>
</dbReference>
<feature type="compositionally biased region" description="Low complexity" evidence="15">
    <location>
        <begin position="445"/>
        <end position="458"/>
    </location>
</feature>
<keyword evidence="9" id="KW-0460">Magnesium</keyword>
<dbReference type="EC" id="4.6.1.1" evidence="4"/>
<keyword evidence="11" id="KW-0115">cAMP biosynthesis</keyword>
<evidence type="ECO:0000313" key="20">
    <source>
        <dbReference type="Proteomes" id="UP000070412"/>
    </source>
</evidence>
<dbReference type="InterPro" id="IPR018297">
    <property type="entry name" value="A/G_cyclase_CS"/>
</dbReference>
<keyword evidence="5 16" id="KW-0812">Transmembrane</keyword>
<dbReference type="GO" id="GO:0004016">
    <property type="term" value="F:adenylate cyclase activity"/>
    <property type="evidence" value="ECO:0007669"/>
    <property type="project" value="UniProtKB-EC"/>
</dbReference>
<feature type="compositionally biased region" description="Low complexity" evidence="15">
    <location>
        <begin position="417"/>
        <end position="432"/>
    </location>
</feature>
<evidence type="ECO:0000256" key="2">
    <source>
        <dbReference type="ARBA" id="ARBA00001946"/>
    </source>
</evidence>
<dbReference type="Proteomes" id="UP000070412">
    <property type="component" value="Unassembled WGS sequence"/>
</dbReference>
<evidence type="ECO:0000256" key="7">
    <source>
        <dbReference type="ARBA" id="ARBA00022741"/>
    </source>
</evidence>
<feature type="region of interest" description="Disordered" evidence="15">
    <location>
        <begin position="1012"/>
        <end position="1044"/>
    </location>
</feature>
<reference evidence="20" key="1">
    <citation type="journal article" date="2020" name="PLoS Negl. Trop. Dis.">
        <title>High-quality nuclear genome for Sarcoptes scabiei-A critical resource for a neglected parasite.</title>
        <authorList>
            <person name="Korhonen P.K."/>
            <person name="Gasser R.B."/>
            <person name="Ma G."/>
            <person name="Wang T."/>
            <person name="Stroehlein A.J."/>
            <person name="Young N.D."/>
            <person name="Ang C.S."/>
            <person name="Fernando D.D."/>
            <person name="Lu H.C."/>
            <person name="Taylor S."/>
            <person name="Reynolds S.L."/>
            <person name="Mofiz E."/>
            <person name="Najaraj S.H."/>
            <person name="Gowda H."/>
            <person name="Madugundu A."/>
            <person name="Renuse S."/>
            <person name="Holt D."/>
            <person name="Pandey A."/>
            <person name="Papenfuss A.T."/>
            <person name="Fischer K."/>
        </authorList>
    </citation>
    <scope>NUCLEOTIDE SEQUENCE [LARGE SCALE GENOMIC DNA]</scope>
</reference>
<keyword evidence="6" id="KW-0479">Metal-binding</keyword>
<reference evidence="18" key="2">
    <citation type="submission" date="2020-01" db="EMBL/GenBank/DDBJ databases">
        <authorList>
            <person name="Korhonen P.K.K."/>
            <person name="Guangxu M.G."/>
            <person name="Wang T.W."/>
            <person name="Stroehlein A.J.S."/>
            <person name="Young N.D."/>
            <person name="Ang C.-S.A."/>
            <person name="Fernando D.W.F."/>
            <person name="Lu H.L."/>
            <person name="Taylor S.T."/>
            <person name="Ehtesham M.E.M."/>
            <person name="Najaraj S.H.N."/>
            <person name="Harsha G.H.G."/>
            <person name="Madugundu A.M."/>
            <person name="Renuse S.R."/>
            <person name="Holt D.H."/>
            <person name="Pandey A.P."/>
            <person name="Papenfuss A.P."/>
            <person name="Gasser R.B.G."/>
            <person name="Fischer K.F."/>
        </authorList>
    </citation>
    <scope>NUCLEOTIDE SEQUENCE</scope>
    <source>
        <strain evidence="18">SSS_KF_BRIS2020</strain>
    </source>
</reference>
<evidence type="ECO:0000313" key="19">
    <source>
        <dbReference type="EnsemblMetazoa" id="KAF7494477.1"/>
    </source>
</evidence>
<feature type="transmembrane region" description="Helical" evidence="16">
    <location>
        <begin position="1460"/>
        <end position="1484"/>
    </location>
</feature>
<dbReference type="GO" id="GO:0005886">
    <property type="term" value="C:plasma membrane"/>
    <property type="evidence" value="ECO:0007669"/>
    <property type="project" value="TreeGrafter"/>
</dbReference>
<dbReference type="PROSITE" id="PS00452">
    <property type="entry name" value="GUANYLATE_CYCLASE_1"/>
    <property type="match status" value="1"/>
</dbReference>
<feature type="region of interest" description="Disordered" evidence="15">
    <location>
        <begin position="911"/>
        <end position="930"/>
    </location>
</feature>
<comment type="cofactor">
    <cofactor evidence="2">
        <name>Mg(2+)</name>
        <dbReference type="ChEBI" id="CHEBI:18420"/>
    </cofactor>
</comment>
<evidence type="ECO:0000256" key="4">
    <source>
        <dbReference type="ARBA" id="ARBA00012201"/>
    </source>
</evidence>
<sequence>MSTTRTFSLEHWTSSYKGIILLNLTNHFKDKHLESAYQRYSQRQRQKSLVILNLIDILIKVIFLIAYIEANHRRQFNDEKQNDIFYSEHHNHQQQQQKQNSLQNQNRQQVMMMFDHQSLLQQRQQQHQRQQQPHSKRQRRRQQSKTNPNHNLHHPHPHHHHHHHHLFQEQQQFYFENNLDSISDSTSHSMDRMRFDDENGNVNDRDVNRNQINQLNDDYFLESDDDDDDDDNKIFASKRSIIKEKMSNKMDRFDYDDNLLIAEESSRMKQFSLRTKSLWSWIKQSKFWYNSAFNSFAWISINLVLILLITCWKHFANNYLHIGALITWIIYTIEGQLGFDLDHSHHYHHHYDRLEHQPQQHQHQHHHPQQQQQQQQHQHRHFNDYENKLLLWQQAVPINESFVISELNSINNDTFGSISISSPTPMSSSLIRSDIDGGDDDDDGNNNNNNNHRNNLDYNNRRKRKRKKRGDRILFDTPRNRDDDDDDGSNQNDTYRTSTTDDRIQIESIGLGGVKGGAVWHTFITILTIYSMMPLPLLWCAICAIITSLLDLILRTVYLYQTMIVPVKQIHSILFANICIYFCINFISLYTKYLTDCAQRNAFLETRRSIETRYKIENENSKQEKILLSVLPRFVAIEIISDIANQQDQSRNLLPTQFHKIYIHCYKDVSILFADIQGFTALASRCSAQELVKVLNDLYARFDRKAEEYHCHRIKLLGDCYYCVCGLPIARPDHAVCAVEMGLHMIEDIKRVKQKTGVDLNMRIGIHSGSVLCGVIGLQKWQFDVWSNDVTLANHMESGGLPGRVHISAKTKEYLNDRYELEPGHGEQRDAYLRDHNVETFMVKNVMFDQQNRRENLNNPDRIDSLENDKEATVVVQGLETNQNISLDDNNNNCTRNDNLCNRDERVEMKSINNGGEEDSNTRSQQNEQSNRMLEIDQSSVLNLPSDESDQSKISITQEERDDSQQIKIIPSLSLSNFNEDVQQSNNKRSMRFKYSTKSLKKHHRSFKNFLKRTTNHSSSTPISSCDSSDVLNNTHKSDPSRPFSEVRIMVNDDDADSVGHIQQSSMIECDLNRKSYLARKRFDERENNNNSDEWLPEIPFQNITDLSYSINEDCQFDPSEIVLDATQCDKFGLNQSKQSPKRSSIESADNLNRKPSLSSLKNTHLLEQQTVLGNSQPTAAVLSSVSTSIRKASSRYRNITVSAQPTSPQKNLSKLSANTLKTVIRIDNDEISSEATTNIEASDSQITAPDAESTRSLNYDTATIVSAIPSTNIDLKEKFERKKFFAQNFLKNFVHFASFDKHSDRCDELRTDPSKCPLSTATSSSNTTAIATPTSTINLNQSISANTASTMMMMNNTKEHLDSNLSDCNENHSDNFANLKSKNFVANQTEKVGKKIGSGRSQSILIKPTLTMNQQIDEYIDQFIEIDTNRKLFQENVNWFLLNFRSSDYERMFNKIPYLVFRSNLFCFALIWLFMAIVLLIILPLSWINLLLYAMISILFIGIFSMIFLAYEDFVPKIFQRFAERLEQDPTIRNIFCIAIIFLLFAMSIVFMIVFVDNRIIITLTATHNNQVNDYDRTVRRDQSNRFDQILNADRRNDDDDHQRIEIGPNHIDWNRNDSFNSISNSQSLNSHLQHRSKTLETTNHHRYDNDDDDDGGGGVRRKLLQSNKHWIIVADDRNNQMDGVENLQYFVYVWMLTMISTTTFLKLPYILKLLILTSMTSIYILLVKFVFHQWFSTLQTCSISLMNNRGNCMRLETKVFIVLILCFFLVIHHCRLIERTSRLDFLWKQQAKRQLQDMREIRHYNAQLLKNILPDHVANYFLTQDRPQEVIDPSSSSSTLL</sequence>
<dbReference type="CDD" id="cd07302">
    <property type="entry name" value="CHD"/>
    <property type="match status" value="1"/>
</dbReference>
<feature type="transmembrane region" description="Helical" evidence="16">
    <location>
        <begin position="1715"/>
        <end position="1733"/>
    </location>
</feature>
<feature type="domain" description="Guanylate cyclase" evidence="17">
    <location>
        <begin position="670"/>
        <end position="797"/>
    </location>
</feature>
<evidence type="ECO:0000256" key="14">
    <source>
        <dbReference type="RuleBase" id="RU000405"/>
    </source>
</evidence>
<dbReference type="PANTHER" id="PTHR45627">
    <property type="entry name" value="ADENYLATE CYCLASE TYPE 1"/>
    <property type="match status" value="1"/>
</dbReference>
<feature type="transmembrane region" description="Helical" evidence="16">
    <location>
        <begin position="1691"/>
        <end position="1709"/>
    </location>
</feature>
<dbReference type="OrthoDB" id="2107370at2759"/>
<evidence type="ECO:0000256" key="9">
    <source>
        <dbReference type="ARBA" id="ARBA00022842"/>
    </source>
</evidence>
<dbReference type="GO" id="GO:0006171">
    <property type="term" value="P:cAMP biosynthetic process"/>
    <property type="evidence" value="ECO:0007669"/>
    <property type="project" value="UniProtKB-KW"/>
</dbReference>
<dbReference type="PROSITE" id="PS50125">
    <property type="entry name" value="GUANYLATE_CYCLASE_2"/>
    <property type="match status" value="1"/>
</dbReference>
<dbReference type="InterPro" id="IPR029787">
    <property type="entry name" value="Nucleotide_cyclase"/>
</dbReference>
<organism evidence="18">
    <name type="scientific">Sarcoptes scabiei</name>
    <name type="common">Itch mite</name>
    <name type="synonym">Acarus scabiei</name>
    <dbReference type="NCBI Taxonomy" id="52283"/>
    <lineage>
        <taxon>Eukaryota</taxon>
        <taxon>Metazoa</taxon>
        <taxon>Ecdysozoa</taxon>
        <taxon>Arthropoda</taxon>
        <taxon>Chelicerata</taxon>
        <taxon>Arachnida</taxon>
        <taxon>Acari</taxon>
        <taxon>Acariformes</taxon>
        <taxon>Sarcoptiformes</taxon>
        <taxon>Astigmata</taxon>
        <taxon>Psoroptidia</taxon>
        <taxon>Sarcoptoidea</taxon>
        <taxon>Sarcoptidae</taxon>
        <taxon>Sarcoptinae</taxon>
        <taxon>Sarcoptes</taxon>
    </lineage>
</organism>
<feature type="region of interest" description="Disordered" evidence="15">
    <location>
        <begin position="350"/>
        <end position="380"/>
    </location>
</feature>
<proteinExistence type="inferred from homology"/>
<evidence type="ECO:0000256" key="10">
    <source>
        <dbReference type="ARBA" id="ARBA00022989"/>
    </source>
</evidence>
<feature type="transmembrane region" description="Helical" evidence="16">
    <location>
        <begin position="536"/>
        <end position="558"/>
    </location>
</feature>
<dbReference type="Pfam" id="PF00211">
    <property type="entry name" value="Guanylate_cyc"/>
    <property type="match status" value="1"/>
</dbReference>